<name>A0A379FD20_PROVU</name>
<reference evidence="2 3" key="1">
    <citation type="submission" date="2018-06" db="EMBL/GenBank/DDBJ databases">
        <authorList>
            <consortium name="Pathogen Informatics"/>
            <person name="Doyle S."/>
        </authorList>
    </citation>
    <scope>NUCLEOTIDE SEQUENCE [LARGE SCALE GENOMIC DNA]</scope>
    <source>
        <strain evidence="2 3">NCTC10376</strain>
    </source>
</reference>
<protein>
    <submittedName>
        <fullName evidence="2">Uncharacterized protein</fullName>
    </submittedName>
</protein>
<proteinExistence type="predicted"/>
<dbReference type="RefSeq" id="WP_115370822.1">
    <property type="nucleotide sequence ID" value="NZ_UGTW01000001.1"/>
</dbReference>
<evidence type="ECO:0000256" key="1">
    <source>
        <dbReference type="SAM" id="SignalP"/>
    </source>
</evidence>
<gene>
    <name evidence="2" type="ORF">NCTC10376_03335</name>
</gene>
<keyword evidence="1" id="KW-0732">Signal</keyword>
<feature type="chain" id="PRO_5016722422" evidence="1">
    <location>
        <begin position="20"/>
        <end position="103"/>
    </location>
</feature>
<dbReference type="AlphaFoldDB" id="A0A379FD20"/>
<evidence type="ECO:0000313" key="2">
    <source>
        <dbReference type="EMBL" id="SUC17392.1"/>
    </source>
</evidence>
<dbReference type="EMBL" id="UGTW01000001">
    <property type="protein sequence ID" value="SUC17392.1"/>
    <property type="molecule type" value="Genomic_DNA"/>
</dbReference>
<evidence type="ECO:0000313" key="3">
    <source>
        <dbReference type="Proteomes" id="UP000254331"/>
    </source>
</evidence>
<organism evidence="2 3">
    <name type="scientific">Proteus vulgaris</name>
    <dbReference type="NCBI Taxonomy" id="585"/>
    <lineage>
        <taxon>Bacteria</taxon>
        <taxon>Pseudomonadati</taxon>
        <taxon>Pseudomonadota</taxon>
        <taxon>Gammaproteobacteria</taxon>
        <taxon>Enterobacterales</taxon>
        <taxon>Morganellaceae</taxon>
        <taxon>Proteus</taxon>
    </lineage>
</organism>
<accession>A0A379FD20</accession>
<dbReference type="Proteomes" id="UP000254331">
    <property type="component" value="Unassembled WGS sequence"/>
</dbReference>
<feature type="signal peptide" evidence="1">
    <location>
        <begin position="1"/>
        <end position="19"/>
    </location>
</feature>
<sequence length="103" mass="11749">MKKLLIGVAFLLTGYSASALSSTGESGKDFFVEMVNATCSKHENPELCRWQVENLSAISSINTLTYYDCKLHDKKEKECLESIEMFDYIQGQYDKNMRDMTSK</sequence>